<accession>A0A120CWI5</accession>
<dbReference type="PATRIC" id="fig|121290.4.peg.2770"/>
<name>A0A120CWI5_HYPSL</name>
<feature type="chain" id="PRO_5007163984" evidence="1">
    <location>
        <begin position="33"/>
        <end position="184"/>
    </location>
</feature>
<proteinExistence type="predicted"/>
<protein>
    <submittedName>
        <fullName evidence="2">Uncharacterized protein</fullName>
    </submittedName>
</protein>
<feature type="signal peptide" evidence="1">
    <location>
        <begin position="1"/>
        <end position="32"/>
    </location>
</feature>
<dbReference type="EMBL" id="LMTR01000045">
    <property type="protein sequence ID" value="KWT69447.1"/>
    <property type="molecule type" value="Genomic_DNA"/>
</dbReference>
<sequence length="184" mass="20381">MRQALSGSISKLLAPCLAAMLAFVAFSAPVLAEDQDAADEPIKQMRLTEEQVKNFIAAQPDLTTVTSKLQDADDTIEPELQNELDEMARKHGFSDFAELDDVAANISIVMAGLDSKTGEFIEPVDALKKELEEVNADTSLTDEDKKQLVDELNEAISTTPKLQFMENVELVKQHWDEIEKSLQD</sequence>
<evidence type="ECO:0000313" key="3">
    <source>
        <dbReference type="Proteomes" id="UP000059074"/>
    </source>
</evidence>
<reference evidence="2 3" key="1">
    <citation type="submission" date="2015-10" db="EMBL/GenBank/DDBJ databases">
        <title>Transcriptomic analysis of a linuron degrading triple-species bacterial consortium.</title>
        <authorList>
            <person name="Albers P."/>
        </authorList>
    </citation>
    <scope>NUCLEOTIDE SEQUENCE [LARGE SCALE GENOMIC DNA]</scope>
    <source>
        <strain evidence="2 3">WDL6</strain>
    </source>
</reference>
<evidence type="ECO:0000313" key="2">
    <source>
        <dbReference type="EMBL" id="KWT69447.1"/>
    </source>
</evidence>
<keyword evidence="1" id="KW-0732">Signal</keyword>
<dbReference type="AlphaFoldDB" id="A0A120CWI5"/>
<gene>
    <name evidence="2" type="ORF">APY04_1530</name>
</gene>
<comment type="caution">
    <text evidence="2">The sequence shown here is derived from an EMBL/GenBank/DDBJ whole genome shotgun (WGS) entry which is preliminary data.</text>
</comment>
<organism evidence="2 3">
    <name type="scientific">Hyphomicrobium sulfonivorans</name>
    <dbReference type="NCBI Taxonomy" id="121290"/>
    <lineage>
        <taxon>Bacteria</taxon>
        <taxon>Pseudomonadati</taxon>
        <taxon>Pseudomonadota</taxon>
        <taxon>Alphaproteobacteria</taxon>
        <taxon>Hyphomicrobiales</taxon>
        <taxon>Hyphomicrobiaceae</taxon>
        <taxon>Hyphomicrobium</taxon>
    </lineage>
</organism>
<evidence type="ECO:0000256" key="1">
    <source>
        <dbReference type="SAM" id="SignalP"/>
    </source>
</evidence>
<keyword evidence="3" id="KW-1185">Reference proteome</keyword>
<dbReference type="Proteomes" id="UP000059074">
    <property type="component" value="Unassembled WGS sequence"/>
</dbReference>